<protein>
    <submittedName>
        <fullName evidence="1">Uncharacterized protein</fullName>
    </submittedName>
</protein>
<dbReference type="AlphaFoldDB" id="A0A8X6NBB4"/>
<dbReference type="EMBL" id="BMAW01007823">
    <property type="protein sequence ID" value="GFT05572.1"/>
    <property type="molecule type" value="Genomic_DNA"/>
</dbReference>
<organism evidence="1 2">
    <name type="scientific">Nephila pilipes</name>
    <name type="common">Giant wood spider</name>
    <name type="synonym">Nephila maculata</name>
    <dbReference type="NCBI Taxonomy" id="299642"/>
    <lineage>
        <taxon>Eukaryota</taxon>
        <taxon>Metazoa</taxon>
        <taxon>Ecdysozoa</taxon>
        <taxon>Arthropoda</taxon>
        <taxon>Chelicerata</taxon>
        <taxon>Arachnida</taxon>
        <taxon>Araneae</taxon>
        <taxon>Araneomorphae</taxon>
        <taxon>Entelegynae</taxon>
        <taxon>Araneoidea</taxon>
        <taxon>Nephilidae</taxon>
        <taxon>Nephila</taxon>
    </lineage>
</organism>
<dbReference type="Proteomes" id="UP000887013">
    <property type="component" value="Unassembled WGS sequence"/>
</dbReference>
<evidence type="ECO:0000313" key="1">
    <source>
        <dbReference type="EMBL" id="GFT05572.1"/>
    </source>
</evidence>
<gene>
    <name evidence="1" type="ORF">NPIL_394971</name>
</gene>
<name>A0A8X6NBB4_NEPPI</name>
<evidence type="ECO:0000313" key="2">
    <source>
        <dbReference type="Proteomes" id="UP000887013"/>
    </source>
</evidence>
<accession>A0A8X6NBB4</accession>
<keyword evidence="2" id="KW-1185">Reference proteome</keyword>
<sequence>MAVIYPQFRHQQLHGKELLKQPSKQPELLEHIHDEKVCMIACFCPALAPNPRRDVLVYFHHGGLLSFATVKVKEKVGGARSRK</sequence>
<reference evidence="1" key="1">
    <citation type="submission" date="2020-08" db="EMBL/GenBank/DDBJ databases">
        <title>Multicomponent nature underlies the extraordinary mechanical properties of spider dragline silk.</title>
        <authorList>
            <person name="Kono N."/>
            <person name="Nakamura H."/>
            <person name="Mori M."/>
            <person name="Yoshida Y."/>
            <person name="Ohtoshi R."/>
            <person name="Malay A.D."/>
            <person name="Moran D.A.P."/>
            <person name="Tomita M."/>
            <person name="Numata K."/>
            <person name="Arakawa K."/>
        </authorList>
    </citation>
    <scope>NUCLEOTIDE SEQUENCE</scope>
</reference>
<proteinExistence type="predicted"/>
<comment type="caution">
    <text evidence="1">The sequence shown here is derived from an EMBL/GenBank/DDBJ whole genome shotgun (WGS) entry which is preliminary data.</text>
</comment>